<dbReference type="Gene3D" id="1.10.1400.10">
    <property type="match status" value="1"/>
</dbReference>
<dbReference type="Gene3D" id="2.30.120.10">
    <property type="match status" value="1"/>
</dbReference>
<sequence>MVIAGLLALVIVGLAVFSFITVRRSFPDTTGEVRIAALDGEVTVKRDGKGIPQIYADTPEDLFLAQGYVHAQDRFYEMDFRRHVTAGRLAELVGDAALETDKYVRTLGWRRVAEQELALLDDDTLRLVNAYARGVNSYIDGRSASQLSLEYAVLGLTGPAYTPERWTAVDSLAWIKAMAWDLRSNMTDEIDRVLSTQKLTVDQVEELYPAYPEDHATIVGDTGTVQDGAFVAEKTPTDAGLARAAVASLRSAKDGAAALPALLGTGDGIGSNSWVVGGDKTATGKPILANDPHLAPSMPGIWYQVGLHCRTVSEACPYDVAGFSFSGLPGVVVGHTAKVAWGVTTMYADVADLYLERVTGDTYEYDGQQVPLETREETFEVAGGEPETITVRSTRHGPILSDLDDEAAAVGAAAQKTTAQGSYEVALRWTALDPKPTIKAVFALGRAQSWTDFRAAAKLFTVPSQNLVYADVDGNIGYQAPGVIPVRTTGDGRWPVPGWDPAYEWSGSVPFDQLPSVLNPDEGFIVTANNKVIGDQYPVLLGADTAAGYRSERIRDLVSGRTRSSGQGLTVDDMSRFQNDTYNANAARLVPELLKIPLDTDYYEQGQATLAKWDFMQDADSPGAAYFNSVWRHLLARTFHDELPKDQWPDGGERWFSLVDSILDRPGNHWWDDVTTPGIRETRDQVLADAMRDARDELTRIQSRNPSDWRWGKMHRLELVNPTLGDSGVGLVDRLFNRGPYKVAGGNGIVDATSWDAREGYAVTAVPSMRMVVDLDDLDRSRWIQLTGSSGHAFHPHYVDQQELWRKGQTLPWAFGTKAVDEATDDTLTLSPAAS</sequence>
<dbReference type="PANTHER" id="PTHR34218:SF4">
    <property type="entry name" value="ACYL-HOMOSERINE LACTONE ACYLASE QUIP"/>
    <property type="match status" value="1"/>
</dbReference>
<dbReference type="InterPro" id="IPR023343">
    <property type="entry name" value="Penicillin_amidase_dom1"/>
</dbReference>
<dbReference type="CDD" id="cd03747">
    <property type="entry name" value="Ntn_PGA_like"/>
    <property type="match status" value="1"/>
</dbReference>
<feature type="binding site" evidence="5">
    <location>
        <position position="189"/>
    </location>
    <ligand>
        <name>Ca(2+)</name>
        <dbReference type="ChEBI" id="CHEBI:29108"/>
    </ligand>
</feature>
<feature type="active site" description="Nucleophile" evidence="4">
    <location>
        <position position="271"/>
    </location>
</feature>
<dbReference type="PANTHER" id="PTHR34218">
    <property type="entry name" value="PEPTIDASE S45 PENICILLIN AMIDASE"/>
    <property type="match status" value="1"/>
</dbReference>
<comment type="caution">
    <text evidence="6">The sequence shown here is derived from an EMBL/GenBank/DDBJ whole genome shotgun (WGS) entry which is preliminary data.</text>
</comment>
<evidence type="ECO:0000313" key="6">
    <source>
        <dbReference type="EMBL" id="KAA1380859.1"/>
    </source>
</evidence>
<dbReference type="InterPro" id="IPR029055">
    <property type="entry name" value="Ntn_hydrolases_N"/>
</dbReference>
<dbReference type="AlphaFoldDB" id="A0A641ASB9"/>
<reference evidence="6" key="1">
    <citation type="submission" date="2019-09" db="EMBL/GenBank/DDBJ databases">
        <authorList>
            <person name="Li J."/>
        </authorList>
    </citation>
    <scope>NUCLEOTIDE SEQUENCE [LARGE SCALE GENOMIC DNA]</scope>
    <source>
        <strain evidence="6">NRBC 14897</strain>
    </source>
</reference>
<evidence type="ECO:0000256" key="1">
    <source>
        <dbReference type="ARBA" id="ARBA00006586"/>
    </source>
</evidence>
<comment type="cofactor">
    <cofactor evidence="5">
        <name>Ca(2+)</name>
        <dbReference type="ChEBI" id="CHEBI:29108"/>
    </cofactor>
    <text evidence="5">Binds 1 Ca(2+) ion per dimer.</text>
</comment>
<name>A0A641ASB9_9ACTN</name>
<dbReference type="InterPro" id="IPR014395">
    <property type="entry name" value="Pen/GL7ACA/AHL_acylase"/>
</dbReference>
<keyword evidence="7" id="KW-1185">Reference proteome</keyword>
<evidence type="ECO:0000313" key="7">
    <source>
        <dbReference type="Proteomes" id="UP001515100"/>
    </source>
</evidence>
<dbReference type="GO" id="GO:0046872">
    <property type="term" value="F:metal ion binding"/>
    <property type="evidence" value="ECO:0007669"/>
    <property type="project" value="UniProtKB-KW"/>
</dbReference>
<dbReference type="OrthoDB" id="5240333at2"/>
<dbReference type="GO" id="GO:0016811">
    <property type="term" value="F:hydrolase activity, acting on carbon-nitrogen (but not peptide) bonds, in linear amides"/>
    <property type="evidence" value="ECO:0007669"/>
    <property type="project" value="InterPro"/>
</dbReference>
<dbReference type="InterPro" id="IPR043146">
    <property type="entry name" value="Penicillin_amidase_N_B-knob"/>
</dbReference>
<dbReference type="GO" id="GO:0017000">
    <property type="term" value="P:antibiotic biosynthetic process"/>
    <property type="evidence" value="ECO:0007669"/>
    <property type="project" value="InterPro"/>
</dbReference>
<evidence type="ECO:0000256" key="5">
    <source>
        <dbReference type="PIRSR" id="PIRSR001227-2"/>
    </source>
</evidence>
<dbReference type="PIRSF" id="PIRSF001227">
    <property type="entry name" value="Pen_acylase"/>
    <property type="match status" value="1"/>
</dbReference>
<protein>
    <submittedName>
        <fullName evidence="6">Penicillin acylase family protein</fullName>
    </submittedName>
</protein>
<evidence type="ECO:0000256" key="2">
    <source>
        <dbReference type="ARBA" id="ARBA00022801"/>
    </source>
</evidence>
<evidence type="ECO:0000256" key="3">
    <source>
        <dbReference type="ARBA" id="ARBA00023145"/>
    </source>
</evidence>
<evidence type="ECO:0000256" key="4">
    <source>
        <dbReference type="PIRSR" id="PIRSR001227-1"/>
    </source>
</evidence>
<dbReference type="Gene3D" id="3.60.20.10">
    <property type="entry name" value="Glutamine Phosphoribosylpyrophosphate, subunit 1, domain 1"/>
    <property type="match status" value="1"/>
</dbReference>
<feature type="binding site" evidence="5">
    <location>
        <position position="352"/>
    </location>
    <ligand>
        <name>Ca(2+)</name>
        <dbReference type="ChEBI" id="CHEBI:29108"/>
    </ligand>
</feature>
<gene>
    <name evidence="6" type="ORF">ESP62_000210</name>
</gene>
<dbReference type="Gene3D" id="1.10.439.10">
    <property type="entry name" value="Penicillin Amidohydrolase, domain 1"/>
    <property type="match status" value="1"/>
</dbReference>
<keyword evidence="2" id="KW-0378">Hydrolase</keyword>
<keyword evidence="3" id="KW-0865">Zymogen</keyword>
<keyword evidence="5" id="KW-0106">Calcium</keyword>
<dbReference type="InterPro" id="IPR002692">
    <property type="entry name" value="S45"/>
</dbReference>
<organism evidence="6 7">
    <name type="scientific">Aeromicrobium fastidiosum</name>
    <dbReference type="NCBI Taxonomy" id="52699"/>
    <lineage>
        <taxon>Bacteria</taxon>
        <taxon>Bacillati</taxon>
        <taxon>Actinomycetota</taxon>
        <taxon>Actinomycetes</taxon>
        <taxon>Propionibacteriales</taxon>
        <taxon>Nocardioidaceae</taxon>
        <taxon>Aeromicrobium</taxon>
    </lineage>
</organism>
<keyword evidence="5" id="KW-0479">Metal-binding</keyword>
<dbReference type="Proteomes" id="UP001515100">
    <property type="component" value="Unassembled WGS sequence"/>
</dbReference>
<comment type="similarity">
    <text evidence="1">Belongs to the peptidase S45 family.</text>
</comment>
<dbReference type="InterPro" id="IPR043147">
    <property type="entry name" value="Penicillin_amidase_A-knob"/>
</dbReference>
<accession>A0A641ASB9</accession>
<dbReference type="Pfam" id="PF01804">
    <property type="entry name" value="Penicil_amidase"/>
    <property type="match status" value="1"/>
</dbReference>
<dbReference type="EMBL" id="SDPP02000001">
    <property type="protein sequence ID" value="KAA1380859.1"/>
    <property type="molecule type" value="Genomic_DNA"/>
</dbReference>
<proteinExistence type="inferred from homology"/>
<dbReference type="SUPFAM" id="SSF56235">
    <property type="entry name" value="N-terminal nucleophile aminohydrolases (Ntn hydrolases)"/>
    <property type="match status" value="1"/>
</dbReference>
<feature type="binding site" evidence="5">
    <location>
        <position position="349"/>
    </location>
    <ligand>
        <name>Ca(2+)</name>
        <dbReference type="ChEBI" id="CHEBI:29108"/>
    </ligand>
</feature>